<organism evidence="3 4">
    <name type="scientific">Azospirillum thermophilum</name>
    <dbReference type="NCBI Taxonomy" id="2202148"/>
    <lineage>
        <taxon>Bacteria</taxon>
        <taxon>Pseudomonadati</taxon>
        <taxon>Pseudomonadota</taxon>
        <taxon>Alphaproteobacteria</taxon>
        <taxon>Rhodospirillales</taxon>
        <taxon>Azospirillaceae</taxon>
        <taxon>Azospirillum</taxon>
    </lineage>
</organism>
<feature type="region of interest" description="Disordered" evidence="1">
    <location>
        <begin position="25"/>
        <end position="114"/>
    </location>
</feature>
<keyword evidence="4" id="KW-1185">Reference proteome</keyword>
<dbReference type="OrthoDB" id="7306980at2"/>
<dbReference type="KEGG" id="azz:DEW08_00600"/>
<feature type="chain" id="PRO_5015734585" evidence="2">
    <location>
        <begin position="21"/>
        <end position="114"/>
    </location>
</feature>
<keyword evidence="2" id="KW-0732">Signal</keyword>
<dbReference type="EMBL" id="CP029352">
    <property type="protein sequence ID" value="AWK84888.1"/>
    <property type="molecule type" value="Genomic_DNA"/>
</dbReference>
<evidence type="ECO:0000313" key="4">
    <source>
        <dbReference type="Proteomes" id="UP000245629"/>
    </source>
</evidence>
<dbReference type="RefSeq" id="WP_109323646.1">
    <property type="nucleotide sequence ID" value="NZ_CP029352.1"/>
</dbReference>
<feature type="compositionally biased region" description="Polar residues" evidence="1">
    <location>
        <begin position="36"/>
        <end position="63"/>
    </location>
</feature>
<reference evidence="4" key="1">
    <citation type="submission" date="2018-05" db="EMBL/GenBank/DDBJ databases">
        <title>Azospirillum thermophila sp. nov., a novel isolated from hot spring.</title>
        <authorList>
            <person name="Zhao Z."/>
        </authorList>
    </citation>
    <scope>NUCLEOTIDE SEQUENCE [LARGE SCALE GENOMIC DNA]</scope>
    <source>
        <strain evidence="4">CFH 70021</strain>
    </source>
</reference>
<dbReference type="AlphaFoldDB" id="A0A2S2CK55"/>
<sequence>MRTILPLAVAVLLAGFPALAQDAATKDALSGDKAVQDSQQPNPTPQGTRSPEASTSGATQHPDLQQALAAVRRAPPDLQGNPVPRPNWLASEPDQPDEPSRSRDPSDLSSQEVK</sequence>
<evidence type="ECO:0000256" key="2">
    <source>
        <dbReference type="SAM" id="SignalP"/>
    </source>
</evidence>
<proteinExistence type="predicted"/>
<dbReference type="Proteomes" id="UP000245629">
    <property type="component" value="Chromosome 1"/>
</dbReference>
<protein>
    <submittedName>
        <fullName evidence="3">Uncharacterized protein</fullName>
    </submittedName>
</protein>
<gene>
    <name evidence="3" type="ORF">DEW08_00600</name>
</gene>
<feature type="signal peptide" evidence="2">
    <location>
        <begin position="1"/>
        <end position="20"/>
    </location>
</feature>
<name>A0A2S2CK55_9PROT</name>
<evidence type="ECO:0000256" key="1">
    <source>
        <dbReference type="SAM" id="MobiDB-lite"/>
    </source>
</evidence>
<evidence type="ECO:0000313" key="3">
    <source>
        <dbReference type="EMBL" id="AWK84888.1"/>
    </source>
</evidence>
<accession>A0A2S2CK55</accession>